<dbReference type="InterPro" id="IPR024388">
    <property type="entry name" value="Ribosomal_mL58"/>
</dbReference>
<accession>A0A0F7ZZ98</accession>
<dbReference type="PANTHER" id="PTHR28266">
    <property type="entry name" value="54S RIBOSOMAL PROTEIN L20, MITOCHONDRIAL"/>
    <property type="match status" value="1"/>
</dbReference>
<protein>
    <submittedName>
        <fullName evidence="1">Uncharacterized protein</fullName>
    </submittedName>
</protein>
<dbReference type="OrthoDB" id="6021263at2759"/>
<name>A0A0F7ZZ98_9HYPO</name>
<dbReference type="Proteomes" id="UP000054481">
    <property type="component" value="Unassembled WGS sequence"/>
</dbReference>
<evidence type="ECO:0000313" key="1">
    <source>
        <dbReference type="EMBL" id="KJZ73847.1"/>
    </source>
</evidence>
<dbReference type="EMBL" id="KQ030531">
    <property type="protein sequence ID" value="KJZ73847.1"/>
    <property type="molecule type" value="Genomic_DNA"/>
</dbReference>
<sequence>MELRALIRPAARLLGTARCIGAAPSIAPASLVPARGHKTTARTKRSLKIAPHDSFLPDRSRLFPRATAIVYNPPPSQAPPEHTPLLFLPDCDPRKAALVRARDAAAAATDETHHGNVEGLPPTTARTKRSLKIAPHDSFLPDRSRLFRNPSYHLGQAEIEEMRRLRHEDPLRWSTNKLAKKFNCSTVFVSLAARPPAEHIEFVKKKLEKKKARWGLTKALAREARHRRNEMLFRGQL</sequence>
<dbReference type="GO" id="GO:0003735">
    <property type="term" value="F:structural constituent of ribosome"/>
    <property type="evidence" value="ECO:0007669"/>
    <property type="project" value="TreeGrafter"/>
</dbReference>
<organism evidence="1 2">
    <name type="scientific">Hirsutella minnesotensis 3608</name>
    <dbReference type="NCBI Taxonomy" id="1043627"/>
    <lineage>
        <taxon>Eukaryota</taxon>
        <taxon>Fungi</taxon>
        <taxon>Dikarya</taxon>
        <taxon>Ascomycota</taxon>
        <taxon>Pezizomycotina</taxon>
        <taxon>Sordariomycetes</taxon>
        <taxon>Hypocreomycetidae</taxon>
        <taxon>Hypocreales</taxon>
        <taxon>Ophiocordycipitaceae</taxon>
        <taxon>Hirsutella</taxon>
    </lineage>
</organism>
<dbReference type="PANTHER" id="PTHR28266:SF1">
    <property type="entry name" value="LARGE RIBOSOMAL SUBUNIT PROTEIN ML58"/>
    <property type="match status" value="1"/>
</dbReference>
<dbReference type="Pfam" id="PF12824">
    <property type="entry name" value="MRP-L20"/>
    <property type="match status" value="1"/>
</dbReference>
<dbReference type="GO" id="GO:0005762">
    <property type="term" value="C:mitochondrial large ribosomal subunit"/>
    <property type="evidence" value="ECO:0007669"/>
    <property type="project" value="TreeGrafter"/>
</dbReference>
<evidence type="ECO:0000313" key="2">
    <source>
        <dbReference type="Proteomes" id="UP000054481"/>
    </source>
</evidence>
<dbReference type="AlphaFoldDB" id="A0A0F7ZZ98"/>
<reference evidence="1 2" key="1">
    <citation type="journal article" date="2014" name="Genome Biol. Evol.">
        <title>Comparative genomics and transcriptomics analyses reveal divergent lifestyle features of nematode endoparasitic fungus Hirsutella minnesotensis.</title>
        <authorList>
            <person name="Lai Y."/>
            <person name="Liu K."/>
            <person name="Zhang X."/>
            <person name="Zhang X."/>
            <person name="Li K."/>
            <person name="Wang N."/>
            <person name="Shu C."/>
            <person name="Wu Y."/>
            <person name="Wang C."/>
            <person name="Bushley K.E."/>
            <person name="Xiang M."/>
            <person name="Liu X."/>
        </authorList>
    </citation>
    <scope>NUCLEOTIDE SEQUENCE [LARGE SCALE GENOMIC DNA]</scope>
    <source>
        <strain evidence="1 2">3608</strain>
    </source>
</reference>
<keyword evidence="2" id="KW-1185">Reference proteome</keyword>
<gene>
    <name evidence="1" type="ORF">HIM_06740</name>
</gene>
<proteinExistence type="predicted"/>